<evidence type="ECO:0000256" key="1">
    <source>
        <dbReference type="SAM" id="MobiDB-lite"/>
    </source>
</evidence>
<proteinExistence type="predicted"/>
<evidence type="ECO:0000313" key="2">
    <source>
        <dbReference type="EMBL" id="CAD7205445.1"/>
    </source>
</evidence>
<protein>
    <submittedName>
        <fullName evidence="2">Uncharacterized protein</fullName>
    </submittedName>
</protein>
<feature type="compositionally biased region" description="Polar residues" evidence="1">
    <location>
        <begin position="177"/>
        <end position="189"/>
    </location>
</feature>
<gene>
    <name evidence="2" type="ORF">TDIB3V08_LOCUS11597</name>
</gene>
<reference evidence="2" key="1">
    <citation type="submission" date="2020-11" db="EMBL/GenBank/DDBJ databases">
        <authorList>
            <person name="Tran Van P."/>
        </authorList>
    </citation>
    <scope>NUCLEOTIDE SEQUENCE</scope>
</reference>
<accession>A0A7R8VV16</accession>
<dbReference type="EMBL" id="OA575175">
    <property type="protein sequence ID" value="CAD7205445.1"/>
    <property type="molecule type" value="Genomic_DNA"/>
</dbReference>
<organism evidence="2">
    <name type="scientific">Timema douglasi</name>
    <name type="common">Walking stick</name>
    <dbReference type="NCBI Taxonomy" id="61478"/>
    <lineage>
        <taxon>Eukaryota</taxon>
        <taxon>Metazoa</taxon>
        <taxon>Ecdysozoa</taxon>
        <taxon>Arthropoda</taxon>
        <taxon>Hexapoda</taxon>
        <taxon>Insecta</taxon>
        <taxon>Pterygota</taxon>
        <taxon>Neoptera</taxon>
        <taxon>Polyneoptera</taxon>
        <taxon>Phasmatodea</taxon>
        <taxon>Timematodea</taxon>
        <taxon>Timematoidea</taxon>
        <taxon>Timematidae</taxon>
        <taxon>Timema</taxon>
    </lineage>
</organism>
<name>A0A7R8VV16_TIMDO</name>
<feature type="region of interest" description="Disordered" evidence="1">
    <location>
        <begin position="157"/>
        <end position="189"/>
    </location>
</feature>
<dbReference type="AlphaFoldDB" id="A0A7R8VV16"/>
<sequence>MRPEHTLTCSKSPDTRGRTIPRVGRVRPVEHTELTHINLLLFFPVGAAWYWRQEMNLGPRFSPLYGCSYQNLTINALVSIQHDLIPLTGVAQSEKLTSALLNAHLSMFSSSSQSKVEHLLVENMVWSVQILVAMLAGIQFLGCQCVDMLSPQLEEKRNGTGQLAIPPSKNSDEADSTRLTLTPVPSQDPIQDEAAALTSKQVMKRGDFMHIDTTSNVLVDQSCSLGPRQAISPAPRTSFAPLVTKQETELERSERINRGFQRAIQFVNILGQVDSYLSGRARAAVHALSRVYDDIDSRSHSGRN</sequence>